<dbReference type="OrthoDB" id="189226at2759"/>
<evidence type="ECO:0000313" key="7">
    <source>
        <dbReference type="Proteomes" id="UP000596742"/>
    </source>
</evidence>
<proteinExistence type="inferred from homology"/>
<evidence type="ECO:0000259" key="5">
    <source>
        <dbReference type="SMART" id="SM00563"/>
    </source>
</evidence>
<name>A0A8B6E1X7_MYTGA</name>
<keyword evidence="4" id="KW-1133">Transmembrane helix</keyword>
<keyword evidence="2 6" id="KW-0808">Transferase</keyword>
<dbReference type="AlphaFoldDB" id="A0A8B6E1X7"/>
<dbReference type="InterPro" id="IPR002123">
    <property type="entry name" value="Plipid/glycerol_acylTrfase"/>
</dbReference>
<dbReference type="CDD" id="cd07990">
    <property type="entry name" value="LPLAT_LCLAT1-like"/>
    <property type="match status" value="1"/>
</dbReference>
<dbReference type="EMBL" id="UYJE01004422">
    <property type="protein sequence ID" value="VDI27845.1"/>
    <property type="molecule type" value="Genomic_DNA"/>
</dbReference>
<keyword evidence="4" id="KW-0812">Transmembrane</keyword>
<dbReference type="PANTHER" id="PTHR10983">
    <property type="entry name" value="1-ACYLGLYCEROL-3-PHOSPHATE ACYLTRANSFERASE-RELATED"/>
    <property type="match status" value="1"/>
</dbReference>
<dbReference type="GO" id="GO:0005783">
    <property type="term" value="C:endoplasmic reticulum"/>
    <property type="evidence" value="ECO:0007669"/>
    <property type="project" value="TreeGrafter"/>
</dbReference>
<dbReference type="SMART" id="SM00563">
    <property type="entry name" value="PlsC"/>
    <property type="match status" value="1"/>
</dbReference>
<gene>
    <name evidence="6" type="ORF">MGAL_10B042102</name>
</gene>
<evidence type="ECO:0000256" key="1">
    <source>
        <dbReference type="ARBA" id="ARBA00008655"/>
    </source>
</evidence>
<protein>
    <submittedName>
        <fullName evidence="6">Lysophosphatidiate acyltransferase</fullName>
        <ecNumber evidence="6">2.3.1.51</ecNumber>
    </submittedName>
</protein>
<feature type="domain" description="Phospholipid/glycerol acyltransferase" evidence="5">
    <location>
        <begin position="89"/>
        <end position="214"/>
    </location>
</feature>
<dbReference type="GO" id="GO:0036149">
    <property type="term" value="P:phosphatidylinositol acyl-chain remodeling"/>
    <property type="evidence" value="ECO:0007669"/>
    <property type="project" value="TreeGrafter"/>
</dbReference>
<reference evidence="6" key="1">
    <citation type="submission" date="2018-11" db="EMBL/GenBank/DDBJ databases">
        <authorList>
            <person name="Alioto T."/>
            <person name="Alioto T."/>
        </authorList>
    </citation>
    <scope>NUCLEOTIDE SEQUENCE</scope>
</reference>
<dbReference type="Pfam" id="PF16076">
    <property type="entry name" value="Acyltransf_C"/>
    <property type="match status" value="1"/>
</dbReference>
<evidence type="ECO:0000256" key="4">
    <source>
        <dbReference type="SAM" id="Phobius"/>
    </source>
</evidence>
<keyword evidence="4" id="KW-0472">Membrane</keyword>
<dbReference type="GO" id="GO:0003841">
    <property type="term" value="F:1-acylglycerol-3-phosphate O-acyltransferase activity"/>
    <property type="evidence" value="ECO:0007669"/>
    <property type="project" value="UniProtKB-EC"/>
</dbReference>
<dbReference type="SUPFAM" id="SSF69593">
    <property type="entry name" value="Glycerol-3-phosphate (1)-acyltransferase"/>
    <property type="match status" value="1"/>
</dbReference>
<evidence type="ECO:0000313" key="6">
    <source>
        <dbReference type="EMBL" id="VDI27845.1"/>
    </source>
</evidence>
<dbReference type="PANTHER" id="PTHR10983:SF73">
    <property type="entry name" value="1-ACYL-SN-GLYCEROL-3-PHOSPHATE ACYLTRANSFERASE EPSILON"/>
    <property type="match status" value="1"/>
</dbReference>
<keyword evidence="7" id="KW-1185">Reference proteome</keyword>
<dbReference type="GO" id="GO:0005739">
    <property type="term" value="C:mitochondrion"/>
    <property type="evidence" value="ECO:0007669"/>
    <property type="project" value="TreeGrafter"/>
</dbReference>
<comment type="similarity">
    <text evidence="1">Belongs to the 1-acyl-sn-glycerol-3-phosphate acyltransferase family.</text>
</comment>
<evidence type="ECO:0000256" key="3">
    <source>
        <dbReference type="ARBA" id="ARBA00023315"/>
    </source>
</evidence>
<accession>A0A8B6E1X7</accession>
<dbReference type="Pfam" id="PF01553">
    <property type="entry name" value="Acyltransferase"/>
    <property type="match status" value="1"/>
</dbReference>
<comment type="caution">
    <text evidence="6">The sequence shown here is derived from an EMBL/GenBank/DDBJ whole genome shotgun (WGS) entry which is preliminary data.</text>
</comment>
<keyword evidence="3 6" id="KW-0012">Acyltransferase</keyword>
<sequence length="368" mass="42890">MITLLSHIHSLRWTIPCFLMMGSSSITMMFWGALRLLSAPLPKKIYRIGDDALFSSYMRLTLFFFHNYVKAKVYVYGDIEDIQKRDENVIFLSNHQCTVDWIVACMLSEQKQCTGKVRYVMKSGLKYLPIYGFYCYQHSCVFVGRSGKFNGEKFIKELQYLKNNEIPVWLVIYPEGTRYNPELTEVIDKSKKYAVDLGFKKLHHVLTPRITALKSSLRELKDHVTAVYDVTIAYSNTYDTETRKRTPAYGMPDFVMGKSPEIHMNVERINIKDIPIEDSKLQQWCYKQFAKKDRILTGFYDPDSNLYEKFPGKSSLLTIKQRQTIPAFLFYTTTLLTVISYSDDSREFYFKSSLCIMVGGLLWVSFKS</sequence>
<dbReference type="EC" id="2.3.1.51" evidence="6"/>
<feature type="transmembrane region" description="Helical" evidence="4">
    <location>
        <begin position="13"/>
        <end position="37"/>
    </location>
</feature>
<dbReference type="Proteomes" id="UP000596742">
    <property type="component" value="Unassembled WGS sequence"/>
</dbReference>
<dbReference type="InterPro" id="IPR032098">
    <property type="entry name" value="Acyltransf_C"/>
</dbReference>
<organism evidence="6 7">
    <name type="scientific">Mytilus galloprovincialis</name>
    <name type="common">Mediterranean mussel</name>
    <dbReference type="NCBI Taxonomy" id="29158"/>
    <lineage>
        <taxon>Eukaryota</taxon>
        <taxon>Metazoa</taxon>
        <taxon>Spiralia</taxon>
        <taxon>Lophotrochozoa</taxon>
        <taxon>Mollusca</taxon>
        <taxon>Bivalvia</taxon>
        <taxon>Autobranchia</taxon>
        <taxon>Pteriomorphia</taxon>
        <taxon>Mytilida</taxon>
        <taxon>Mytiloidea</taxon>
        <taxon>Mytilidae</taxon>
        <taxon>Mytilinae</taxon>
        <taxon>Mytilus</taxon>
    </lineage>
</organism>
<evidence type="ECO:0000256" key="2">
    <source>
        <dbReference type="ARBA" id="ARBA00022679"/>
    </source>
</evidence>